<dbReference type="SUPFAM" id="SSF55729">
    <property type="entry name" value="Acyl-CoA N-acyltransferases (Nat)"/>
    <property type="match status" value="1"/>
</dbReference>
<evidence type="ECO:0000259" key="1">
    <source>
        <dbReference type="PROSITE" id="PS51186"/>
    </source>
</evidence>
<proteinExistence type="predicted"/>
<dbReference type="Proteomes" id="UP000819052">
    <property type="component" value="Unassembled WGS sequence"/>
</dbReference>
<dbReference type="Pfam" id="PF00583">
    <property type="entry name" value="Acetyltransf_1"/>
    <property type="match status" value="1"/>
</dbReference>
<organism evidence="2 3">
    <name type="scientific">Massilia aquatica</name>
    <dbReference type="NCBI Taxonomy" id="2609000"/>
    <lineage>
        <taxon>Bacteria</taxon>
        <taxon>Pseudomonadati</taxon>
        <taxon>Pseudomonadota</taxon>
        <taxon>Betaproteobacteria</taxon>
        <taxon>Burkholderiales</taxon>
        <taxon>Oxalobacteraceae</taxon>
        <taxon>Telluria group</taxon>
        <taxon>Massilia</taxon>
    </lineage>
</organism>
<dbReference type="PROSITE" id="PS51186">
    <property type="entry name" value="GNAT"/>
    <property type="match status" value="1"/>
</dbReference>
<feature type="domain" description="N-acetyltransferase" evidence="1">
    <location>
        <begin position="10"/>
        <end position="165"/>
    </location>
</feature>
<dbReference type="InterPro" id="IPR016181">
    <property type="entry name" value="Acyl_CoA_acyltransferase"/>
</dbReference>
<protein>
    <submittedName>
        <fullName evidence="2">GNAT family N-acetyltransferase</fullName>
    </submittedName>
</protein>
<comment type="caution">
    <text evidence="2">The sequence shown here is derived from an EMBL/GenBank/DDBJ whole genome shotgun (WGS) entry which is preliminary data.</text>
</comment>
<dbReference type="RefSeq" id="WP_167076018.1">
    <property type="nucleotide sequence ID" value="NZ_VVIW01000003.1"/>
</dbReference>
<gene>
    <name evidence="2" type="ORF">F1609_08390</name>
</gene>
<reference evidence="2 3" key="1">
    <citation type="submission" date="2019-09" db="EMBL/GenBank/DDBJ databases">
        <title>Taxonomy of Antarctic Massilia spp.: description of Massilia rubra sp. nov., Massilia aquatica sp. nov., Massilia mucilaginosa sp. nov., Massilia frigida sp. nov. isolated from streams, lakes and regoliths.</title>
        <authorList>
            <person name="Holochova P."/>
            <person name="Sedlacek I."/>
            <person name="Kralova S."/>
            <person name="Maslanova I."/>
            <person name="Busse H.-J."/>
            <person name="Stankova E."/>
            <person name="Vrbovska V."/>
            <person name="Kovarovic V."/>
            <person name="Bartak M."/>
            <person name="Svec P."/>
            <person name="Pantucek R."/>
        </authorList>
    </citation>
    <scope>NUCLEOTIDE SEQUENCE [LARGE SCALE GENOMIC DNA]</scope>
    <source>
        <strain evidence="2 3">CCM 8693</strain>
    </source>
</reference>
<keyword evidence="3" id="KW-1185">Reference proteome</keyword>
<dbReference type="EMBL" id="VVIW01000003">
    <property type="protein sequence ID" value="NHZ40178.1"/>
    <property type="molecule type" value="Genomic_DNA"/>
</dbReference>
<dbReference type="InterPro" id="IPR000182">
    <property type="entry name" value="GNAT_dom"/>
</dbReference>
<evidence type="ECO:0000313" key="3">
    <source>
        <dbReference type="Proteomes" id="UP000819052"/>
    </source>
</evidence>
<evidence type="ECO:0000313" key="2">
    <source>
        <dbReference type="EMBL" id="NHZ40178.1"/>
    </source>
</evidence>
<dbReference type="CDD" id="cd04301">
    <property type="entry name" value="NAT_SF"/>
    <property type="match status" value="1"/>
</dbReference>
<dbReference type="Gene3D" id="3.40.630.30">
    <property type="match status" value="1"/>
</dbReference>
<accession>A0ABX0M0I5</accession>
<sequence length="174" mass="19099">MNLATHLHAFGARALVPGDAPFLARLYASTRQDLLGSGRADPALAASIMSMQQRLQMADYRQRFPDAIYLILEEAGEPVARIVLEHGPLAMRLVDIALLPHARGHGTGSAVLRALQQWAAAHRLPLTLSVHRSNPQARRLYLGLGFAIERAGAHADALRWQPARLDFICTEQSQ</sequence>
<name>A0ABX0M0I5_9BURK</name>